<dbReference type="VEuPathDB" id="FungiDB:SPPG_06068"/>
<evidence type="ECO:0000256" key="4">
    <source>
        <dbReference type="ARBA" id="ARBA00023242"/>
    </source>
</evidence>
<feature type="compositionally biased region" description="Polar residues" evidence="5">
    <location>
        <begin position="512"/>
        <end position="523"/>
    </location>
</feature>
<dbReference type="PANTHER" id="PTHR12480:SF35">
    <property type="entry name" value="TRANSCRIPTION FACTOR JUMONJI, JMJC DOMAIN-CONTAINING PROTEIN"/>
    <property type="match status" value="1"/>
</dbReference>
<evidence type="ECO:0000313" key="7">
    <source>
        <dbReference type="EMBL" id="KNC98360.1"/>
    </source>
</evidence>
<evidence type="ECO:0000256" key="1">
    <source>
        <dbReference type="ARBA" id="ARBA00004123"/>
    </source>
</evidence>
<dbReference type="Gene3D" id="2.60.120.650">
    <property type="entry name" value="Cupin"/>
    <property type="match status" value="1"/>
</dbReference>
<feature type="region of interest" description="Disordered" evidence="5">
    <location>
        <begin position="460"/>
        <end position="493"/>
    </location>
</feature>
<evidence type="ECO:0000256" key="5">
    <source>
        <dbReference type="SAM" id="MobiDB-lite"/>
    </source>
</evidence>
<keyword evidence="4" id="KW-0539">Nucleus</keyword>
<feature type="compositionally biased region" description="Basic residues" evidence="5">
    <location>
        <begin position="899"/>
        <end position="910"/>
    </location>
</feature>
<keyword evidence="2" id="KW-0805">Transcription regulation</keyword>
<evidence type="ECO:0000313" key="8">
    <source>
        <dbReference type="Proteomes" id="UP000053201"/>
    </source>
</evidence>
<feature type="compositionally biased region" description="Polar residues" evidence="5">
    <location>
        <begin position="475"/>
        <end position="493"/>
    </location>
</feature>
<dbReference type="RefSeq" id="XP_016606400.1">
    <property type="nucleotide sequence ID" value="XM_016754273.1"/>
</dbReference>
<dbReference type="InterPro" id="IPR018866">
    <property type="entry name" value="Znf-4CXXC_R1"/>
</dbReference>
<dbReference type="PROSITE" id="PS51184">
    <property type="entry name" value="JMJC"/>
    <property type="match status" value="1"/>
</dbReference>
<keyword evidence="3" id="KW-0804">Transcription</keyword>
<feature type="compositionally biased region" description="Polar residues" evidence="5">
    <location>
        <begin position="560"/>
        <end position="604"/>
    </location>
</feature>
<name>A0A0L0H9X4_SPIPD</name>
<dbReference type="GO" id="GO:0005634">
    <property type="term" value="C:nucleus"/>
    <property type="evidence" value="ECO:0007669"/>
    <property type="project" value="UniProtKB-SubCell"/>
</dbReference>
<evidence type="ECO:0000256" key="3">
    <source>
        <dbReference type="ARBA" id="ARBA00023163"/>
    </source>
</evidence>
<feature type="compositionally biased region" description="Polar residues" evidence="5">
    <location>
        <begin position="935"/>
        <end position="959"/>
    </location>
</feature>
<dbReference type="SUPFAM" id="SSF51197">
    <property type="entry name" value="Clavaminate synthase-like"/>
    <property type="match status" value="1"/>
</dbReference>
<dbReference type="STRING" id="645134.A0A0L0H9X4"/>
<feature type="region of interest" description="Disordered" evidence="5">
    <location>
        <begin position="512"/>
        <end position="613"/>
    </location>
</feature>
<feature type="region of interest" description="Disordered" evidence="5">
    <location>
        <begin position="864"/>
        <end position="983"/>
    </location>
</feature>
<dbReference type="Pfam" id="PF02373">
    <property type="entry name" value="JmjC"/>
    <property type="match status" value="1"/>
</dbReference>
<gene>
    <name evidence="7" type="ORF">SPPG_06068</name>
</gene>
<dbReference type="GO" id="GO:0005737">
    <property type="term" value="C:cytoplasm"/>
    <property type="evidence" value="ECO:0007669"/>
    <property type="project" value="TreeGrafter"/>
</dbReference>
<keyword evidence="8" id="KW-1185">Reference proteome</keyword>
<protein>
    <recommendedName>
        <fullName evidence="6">JmjC domain-containing protein</fullName>
    </recommendedName>
</protein>
<dbReference type="SMART" id="SM00558">
    <property type="entry name" value="JmjC"/>
    <property type="match status" value="1"/>
</dbReference>
<evidence type="ECO:0000259" key="6">
    <source>
        <dbReference type="PROSITE" id="PS51184"/>
    </source>
</evidence>
<sequence>MFKSTVGHAPEGVPVLPDHQIDALLARLRSEGSVGPFKSVPTVDAKTKTVDEVVAVVQDGILHGIPVVVQNSFAAWRDSGENDHDLHDDDLFTIDWLKQNEEGTHLLVRNVCTGEDVDMSVGAFVDYLHEKPPEERQQERNLLYGKDIVCPGAWAERTHQRLPAYFQYKGPNDLVPLLPAHLQPDNLMAYVGFDGTNTPGHTDLCGSVGHNVMVHADEGARAIWFLADSGSLEKVSKFWQEQGHSIYEDNFFASLELLENAPFTVYVIEQKRGDFVLVPPEAAHQVLNKGGVTIKVSWNRVTVDSLRRCVDRVLAEYQAHMRPEIYRIKALVHNTLLSMTKKAVDMQNGPDERSVEDFRSVIECFAAVVKEEWIEGSPEHLPTRWSDADQPHSRTCDFCRADIWNRGFTCIKCAHLPDVSGKGEEVASALPQNARRSEVQTVDIEHILMNRKRAQTGIIEPIKGNPFGQIFSPMESDSQSHAPSTSPRKANRNGTVAQEGLLTAKNSTLEVTNGSEQAEANNSPLPPIPENDDATASSHGEPRIQRVRRDRNKKPDEPNANGTSFVGNGQVDNSSTVKQVSTENRAPTSTPAISMKESNSSTATIVGKNEQENRSQIELEDEFDICLGCYARGRSCPHEKAMTFHQYLPMQTLKSQLEEAVKAYNRICKSPEGHLSKEWIEGIFNGSSNVLPTATIAYHIYLFRTGREHARSKCCHACRSSVGSPPWTFASDACGTPYCARCLWNRFGLRLFDVKKDRNWVCPKCNHNCNCLNCLKRWDSSKPIPFPIPTGDIIFVCEQGHYLEHRHSNVLVYDKQYPTGPMFKDNKFVVEPPPALFKRDIVGKIRRGVKRVAEEVLSAITPSKKVKSSDLALEPRSSRRKSIKTEAMISPSATTPTTAKRKMVQTKSGRKVPQLPPTIWAPVPEEEIDMEYHPPTNTKRPRQPSTSARKGNPSTTSHDGVNPPHSAVDVHKMGPPPPTYIRKTKTPRLKLQTEEGPDRSCREILSKMDLDPAFLKEYFVESMSLCQERGPLWAGVHADDTYKEMLGLAKR</sequence>
<dbReference type="PANTHER" id="PTHR12480">
    <property type="entry name" value="ARGININE DEMETHYLASE AND LYSYL-HYDROXYLASE JMJD"/>
    <property type="match status" value="1"/>
</dbReference>
<dbReference type="eggNOG" id="ENOG502QW48">
    <property type="taxonomic scope" value="Eukaryota"/>
</dbReference>
<dbReference type="EMBL" id="KQ257460">
    <property type="protein sequence ID" value="KNC98360.1"/>
    <property type="molecule type" value="Genomic_DNA"/>
</dbReference>
<proteinExistence type="predicted"/>
<dbReference type="Proteomes" id="UP000053201">
    <property type="component" value="Unassembled WGS sequence"/>
</dbReference>
<dbReference type="InterPro" id="IPR050910">
    <property type="entry name" value="JMJD6_ArgDemeth/LysHydrox"/>
</dbReference>
<organism evidence="7 8">
    <name type="scientific">Spizellomyces punctatus (strain DAOM BR117)</name>
    <dbReference type="NCBI Taxonomy" id="645134"/>
    <lineage>
        <taxon>Eukaryota</taxon>
        <taxon>Fungi</taxon>
        <taxon>Fungi incertae sedis</taxon>
        <taxon>Chytridiomycota</taxon>
        <taxon>Chytridiomycota incertae sedis</taxon>
        <taxon>Chytridiomycetes</taxon>
        <taxon>Spizellomycetales</taxon>
        <taxon>Spizellomycetaceae</taxon>
        <taxon>Spizellomyces</taxon>
    </lineage>
</organism>
<reference evidence="7 8" key="1">
    <citation type="submission" date="2009-08" db="EMBL/GenBank/DDBJ databases">
        <title>The Genome Sequence of Spizellomyces punctatus strain DAOM BR117.</title>
        <authorList>
            <consortium name="The Broad Institute Genome Sequencing Platform"/>
            <person name="Russ C."/>
            <person name="Cuomo C."/>
            <person name="Shea T."/>
            <person name="Young S.K."/>
            <person name="Zeng Q."/>
            <person name="Koehrsen M."/>
            <person name="Haas B."/>
            <person name="Borodovsky M."/>
            <person name="Guigo R."/>
            <person name="Alvarado L."/>
            <person name="Berlin A."/>
            <person name="Bochicchio J."/>
            <person name="Borenstein D."/>
            <person name="Chapman S."/>
            <person name="Chen Z."/>
            <person name="Engels R."/>
            <person name="Freedman E."/>
            <person name="Gellesch M."/>
            <person name="Goldberg J."/>
            <person name="Griggs A."/>
            <person name="Gujja S."/>
            <person name="Heiman D."/>
            <person name="Hepburn T."/>
            <person name="Howarth C."/>
            <person name="Jen D."/>
            <person name="Larson L."/>
            <person name="Lewis B."/>
            <person name="Mehta T."/>
            <person name="Park D."/>
            <person name="Pearson M."/>
            <person name="Roberts A."/>
            <person name="Saif S."/>
            <person name="Shenoy N."/>
            <person name="Sisk P."/>
            <person name="Stolte C."/>
            <person name="Sykes S."/>
            <person name="Thomson T."/>
            <person name="Walk T."/>
            <person name="White J."/>
            <person name="Yandava C."/>
            <person name="Burger G."/>
            <person name="Gray M.W."/>
            <person name="Holland P.W.H."/>
            <person name="King N."/>
            <person name="Lang F.B.F."/>
            <person name="Roger A.J."/>
            <person name="Ruiz-Trillo I."/>
            <person name="Lander E."/>
            <person name="Nusbaum C."/>
        </authorList>
    </citation>
    <scope>NUCLEOTIDE SEQUENCE [LARGE SCALE GENOMIC DNA]</scope>
    <source>
        <strain evidence="7 8">DAOM BR117</strain>
    </source>
</reference>
<feature type="domain" description="JmjC" evidence="6">
    <location>
        <begin position="151"/>
        <end position="317"/>
    </location>
</feature>
<accession>A0A0L0H9X4</accession>
<evidence type="ECO:0000256" key="2">
    <source>
        <dbReference type="ARBA" id="ARBA00023015"/>
    </source>
</evidence>
<dbReference type="GeneID" id="27689400"/>
<dbReference type="Pfam" id="PF10497">
    <property type="entry name" value="zf-4CXXC_R1"/>
    <property type="match status" value="1"/>
</dbReference>
<dbReference type="OrthoDB" id="298344at2759"/>
<dbReference type="InParanoid" id="A0A0L0H9X4"/>
<dbReference type="AlphaFoldDB" id="A0A0L0H9X4"/>
<comment type="subcellular location">
    <subcellularLocation>
        <location evidence="1">Nucleus</location>
    </subcellularLocation>
</comment>
<dbReference type="InterPro" id="IPR003347">
    <property type="entry name" value="JmjC_dom"/>
</dbReference>